<dbReference type="InterPro" id="IPR002048">
    <property type="entry name" value="EF_hand_dom"/>
</dbReference>
<feature type="transmembrane region" description="Helical" evidence="7">
    <location>
        <begin position="167"/>
        <end position="190"/>
    </location>
</feature>
<proteinExistence type="predicted"/>
<feature type="region of interest" description="Disordered" evidence="6">
    <location>
        <begin position="63"/>
        <end position="87"/>
    </location>
</feature>
<dbReference type="Proteomes" id="UP000601435">
    <property type="component" value="Unassembled WGS sequence"/>
</dbReference>
<evidence type="ECO:0000256" key="1">
    <source>
        <dbReference type="ARBA" id="ARBA00004141"/>
    </source>
</evidence>
<feature type="compositionally biased region" description="Polar residues" evidence="6">
    <location>
        <begin position="67"/>
        <end position="83"/>
    </location>
</feature>
<feature type="transmembrane region" description="Helical" evidence="7">
    <location>
        <begin position="349"/>
        <end position="371"/>
    </location>
</feature>
<dbReference type="Gene3D" id="1.10.287.70">
    <property type="match status" value="1"/>
</dbReference>
<keyword evidence="3" id="KW-0106">Calcium</keyword>
<keyword evidence="4 7" id="KW-1133">Transmembrane helix</keyword>
<dbReference type="Pfam" id="PF00036">
    <property type="entry name" value="EF-hand_1"/>
    <property type="match status" value="1"/>
</dbReference>
<reference evidence="9" key="1">
    <citation type="submission" date="2021-02" db="EMBL/GenBank/DDBJ databases">
        <authorList>
            <person name="Dougan E. K."/>
            <person name="Rhodes N."/>
            <person name="Thang M."/>
            <person name="Chan C."/>
        </authorList>
    </citation>
    <scope>NUCLEOTIDE SEQUENCE</scope>
</reference>
<protein>
    <submittedName>
        <fullName evidence="9">CACNA1H protein</fullName>
    </submittedName>
</protein>
<dbReference type="SUPFAM" id="SSF47473">
    <property type="entry name" value="EF-hand"/>
    <property type="match status" value="1"/>
</dbReference>
<evidence type="ECO:0000256" key="2">
    <source>
        <dbReference type="ARBA" id="ARBA00022692"/>
    </source>
</evidence>
<accession>A0A813CCJ3</accession>
<evidence type="ECO:0000256" key="4">
    <source>
        <dbReference type="ARBA" id="ARBA00022989"/>
    </source>
</evidence>
<dbReference type="AlphaFoldDB" id="A0A813CCJ3"/>
<dbReference type="PANTHER" id="PTHR10037:SF62">
    <property type="entry name" value="SODIUM CHANNEL PROTEIN 60E"/>
    <property type="match status" value="1"/>
</dbReference>
<organism evidence="9 10">
    <name type="scientific">Symbiodinium necroappetens</name>
    <dbReference type="NCBI Taxonomy" id="1628268"/>
    <lineage>
        <taxon>Eukaryota</taxon>
        <taxon>Sar</taxon>
        <taxon>Alveolata</taxon>
        <taxon>Dinophyceae</taxon>
        <taxon>Suessiales</taxon>
        <taxon>Symbiodiniaceae</taxon>
        <taxon>Symbiodinium</taxon>
    </lineage>
</organism>
<dbReference type="InterPro" id="IPR043203">
    <property type="entry name" value="VGCC_Ca_Na"/>
</dbReference>
<evidence type="ECO:0000256" key="3">
    <source>
        <dbReference type="ARBA" id="ARBA00022837"/>
    </source>
</evidence>
<dbReference type="InterPro" id="IPR011992">
    <property type="entry name" value="EF-hand-dom_pair"/>
</dbReference>
<dbReference type="PANTHER" id="PTHR10037">
    <property type="entry name" value="VOLTAGE-GATED CATION CHANNEL CALCIUM AND SODIUM"/>
    <property type="match status" value="1"/>
</dbReference>
<evidence type="ECO:0000256" key="6">
    <source>
        <dbReference type="SAM" id="MobiDB-lite"/>
    </source>
</evidence>
<evidence type="ECO:0000259" key="8">
    <source>
        <dbReference type="PROSITE" id="PS50222"/>
    </source>
</evidence>
<dbReference type="PROSITE" id="PS00018">
    <property type="entry name" value="EF_HAND_1"/>
    <property type="match status" value="1"/>
</dbReference>
<comment type="caution">
    <text evidence="9">The sequence shown here is derived from an EMBL/GenBank/DDBJ whole genome shotgun (WGS) entry which is preliminary data.</text>
</comment>
<dbReference type="SUPFAM" id="SSF81324">
    <property type="entry name" value="Voltage-gated potassium channels"/>
    <property type="match status" value="1"/>
</dbReference>
<gene>
    <name evidence="9" type="primary">CACNA1H</name>
    <name evidence="9" type="ORF">SNEC2469_LOCUS33738</name>
</gene>
<evidence type="ECO:0000256" key="5">
    <source>
        <dbReference type="ARBA" id="ARBA00023136"/>
    </source>
</evidence>
<dbReference type="Gene3D" id="1.10.238.10">
    <property type="entry name" value="EF-hand"/>
    <property type="match status" value="1"/>
</dbReference>
<name>A0A813CCJ3_9DINO</name>
<dbReference type="EMBL" id="CAJNJA010090219">
    <property type="protein sequence ID" value="CAE7940030.1"/>
    <property type="molecule type" value="Genomic_DNA"/>
</dbReference>
<keyword evidence="2 7" id="KW-0812">Transmembrane</keyword>
<comment type="subcellular location">
    <subcellularLocation>
        <location evidence="1">Membrane</location>
        <topology evidence="1">Multi-pass membrane protein</topology>
    </subcellularLocation>
</comment>
<keyword evidence="5 7" id="KW-0472">Membrane</keyword>
<sequence length="514" mass="58287">MSSFHELLSQLQVRYESDVASLTAQCHRLLRENVELRKDQEPEVPSEDAVDATAEAELAHVSKHRTAQPSMLSQSGITGTMQVPSKKPRALPKTYSARLDSSRIVREITKSLEWWSSLEEPKRSGFVYRLVESRSFWCLSILVILVNAFSITRLIDISLAEDAGGPGALLTVELFCLTFYIVELVLRLLVHRLYFFINDNLAWNWLDLLLVAFSVIEIIVIWQTDNASGTVLYMRTLRICKVAKAVRIFRVLTAFRELAGLLENLRSSLMAMFWSLALLSFLLFLSALVFAQGVADGLSDAVFPASDAKQLGFDSVGDTMVLLYMSVTGGTDWHLYYDLLKMLGSFYHWLYLGFIFFFTFALFNILTATFVEKAVDASRPDRQQQMVLERRKFAEQAAELRELFSKMDRDNNGRITKDEFDECLEDGEVLSHMLSVGLDVYDAHYLFELVADEAGQLEISRFVDGCMAVKGSASALDIQKQMVLIGQLESRLDSWEKDYWPPMMSFAAGVHLKL</sequence>
<evidence type="ECO:0000313" key="9">
    <source>
        <dbReference type="EMBL" id="CAE7940030.1"/>
    </source>
</evidence>
<feature type="domain" description="EF-hand" evidence="8">
    <location>
        <begin position="395"/>
        <end position="430"/>
    </location>
</feature>
<dbReference type="OrthoDB" id="10307946at2759"/>
<dbReference type="InterPro" id="IPR018247">
    <property type="entry name" value="EF_Hand_1_Ca_BS"/>
</dbReference>
<keyword evidence="10" id="KW-1185">Reference proteome</keyword>
<dbReference type="InterPro" id="IPR005821">
    <property type="entry name" value="Ion_trans_dom"/>
</dbReference>
<dbReference type="Gene3D" id="1.20.120.350">
    <property type="entry name" value="Voltage-gated potassium channels. Chain C"/>
    <property type="match status" value="1"/>
</dbReference>
<dbReference type="GO" id="GO:0005509">
    <property type="term" value="F:calcium ion binding"/>
    <property type="evidence" value="ECO:0007669"/>
    <property type="project" value="InterPro"/>
</dbReference>
<dbReference type="PROSITE" id="PS50222">
    <property type="entry name" value="EF_HAND_2"/>
    <property type="match status" value="1"/>
</dbReference>
<dbReference type="SMART" id="SM00054">
    <property type="entry name" value="EFh"/>
    <property type="match status" value="1"/>
</dbReference>
<evidence type="ECO:0000256" key="7">
    <source>
        <dbReference type="SAM" id="Phobius"/>
    </source>
</evidence>
<dbReference type="Pfam" id="PF00520">
    <property type="entry name" value="Ion_trans"/>
    <property type="match status" value="1"/>
</dbReference>
<feature type="transmembrane region" description="Helical" evidence="7">
    <location>
        <begin position="136"/>
        <end position="155"/>
    </location>
</feature>
<dbReference type="GO" id="GO:0005248">
    <property type="term" value="F:voltage-gated sodium channel activity"/>
    <property type="evidence" value="ECO:0007669"/>
    <property type="project" value="TreeGrafter"/>
</dbReference>
<evidence type="ECO:0000313" key="10">
    <source>
        <dbReference type="Proteomes" id="UP000601435"/>
    </source>
</evidence>
<dbReference type="InterPro" id="IPR027359">
    <property type="entry name" value="Volt_channel_dom_sf"/>
</dbReference>
<dbReference type="GO" id="GO:0001518">
    <property type="term" value="C:voltage-gated sodium channel complex"/>
    <property type="evidence" value="ECO:0007669"/>
    <property type="project" value="TreeGrafter"/>
</dbReference>
<feature type="transmembrane region" description="Helical" evidence="7">
    <location>
        <begin position="271"/>
        <end position="291"/>
    </location>
</feature>
<feature type="transmembrane region" description="Helical" evidence="7">
    <location>
        <begin position="202"/>
        <end position="222"/>
    </location>
</feature>